<proteinExistence type="predicted"/>
<organism evidence="1 2">
    <name type="scientific">Ensete ventricosum</name>
    <name type="common">Abyssinian banana</name>
    <name type="synonym">Musa ensete</name>
    <dbReference type="NCBI Taxonomy" id="4639"/>
    <lineage>
        <taxon>Eukaryota</taxon>
        <taxon>Viridiplantae</taxon>
        <taxon>Streptophyta</taxon>
        <taxon>Embryophyta</taxon>
        <taxon>Tracheophyta</taxon>
        <taxon>Spermatophyta</taxon>
        <taxon>Magnoliopsida</taxon>
        <taxon>Liliopsida</taxon>
        <taxon>Zingiberales</taxon>
        <taxon>Musaceae</taxon>
        <taxon>Ensete</taxon>
    </lineage>
</organism>
<evidence type="ECO:0000313" key="2">
    <source>
        <dbReference type="Proteomes" id="UP000287651"/>
    </source>
</evidence>
<dbReference type="Proteomes" id="UP000287651">
    <property type="component" value="Unassembled WGS sequence"/>
</dbReference>
<accession>A0A426X1Q4</accession>
<sequence>MADLEGVTNLITQLADYSVLRHRSRMPRLVIIVVTTLRYGSRTLGLVVKDGATARHGSKMPRWLGWPTVGEQKLDGTDRNEKVQELVAGSRQQKQVRQLATAWLQQRWPVKDCFGTEETEDDVVLSKEGLVTIEHKDGACPLCCSSAAGLVWASMGDGRRRWTSVPDRSVEERRRLVGDVLTVEIEQRGRE</sequence>
<gene>
    <name evidence="1" type="ORF">B296_00043020</name>
</gene>
<dbReference type="AlphaFoldDB" id="A0A426X1Q4"/>
<reference evidence="1 2" key="1">
    <citation type="journal article" date="2014" name="Agronomy (Basel)">
        <title>A Draft Genome Sequence for Ensete ventricosum, the Drought-Tolerant Tree Against Hunger.</title>
        <authorList>
            <person name="Harrison J."/>
            <person name="Moore K.A."/>
            <person name="Paszkiewicz K."/>
            <person name="Jones T."/>
            <person name="Grant M."/>
            <person name="Ambacheew D."/>
            <person name="Muzemil S."/>
            <person name="Studholme D.J."/>
        </authorList>
    </citation>
    <scope>NUCLEOTIDE SEQUENCE [LARGE SCALE GENOMIC DNA]</scope>
</reference>
<name>A0A426X1Q4_ENSVE</name>
<evidence type="ECO:0000313" key="1">
    <source>
        <dbReference type="EMBL" id="RRT33415.1"/>
    </source>
</evidence>
<comment type="caution">
    <text evidence="1">The sequence shown here is derived from an EMBL/GenBank/DDBJ whole genome shotgun (WGS) entry which is preliminary data.</text>
</comment>
<protein>
    <submittedName>
        <fullName evidence="1">Uncharacterized protein</fullName>
    </submittedName>
</protein>
<dbReference type="EMBL" id="AMZH03029120">
    <property type="protein sequence ID" value="RRT33415.1"/>
    <property type="molecule type" value="Genomic_DNA"/>
</dbReference>